<evidence type="ECO:0008006" key="4">
    <source>
        <dbReference type="Google" id="ProtNLM"/>
    </source>
</evidence>
<evidence type="ECO:0000313" key="3">
    <source>
        <dbReference type="Proteomes" id="UP000274033"/>
    </source>
</evidence>
<dbReference type="EMBL" id="RRCT01000004">
    <property type="protein sequence ID" value="RQW75365.1"/>
    <property type="molecule type" value="Genomic_DNA"/>
</dbReference>
<dbReference type="Proteomes" id="UP000274033">
    <property type="component" value="Unassembled WGS sequence"/>
</dbReference>
<protein>
    <recommendedName>
        <fullName evidence="4">Sporulation protein</fullName>
    </recommendedName>
</protein>
<dbReference type="AlphaFoldDB" id="A0A3N9UH39"/>
<evidence type="ECO:0000256" key="1">
    <source>
        <dbReference type="SAM" id="SignalP"/>
    </source>
</evidence>
<keyword evidence="3" id="KW-1185">Reference proteome</keyword>
<proteinExistence type="predicted"/>
<gene>
    <name evidence="2" type="ORF">EBB45_06350</name>
</gene>
<name>A0A3N9UH39_9BACI</name>
<sequence>MKKMALTFFFVPFFLVGCSSANEQTIRIYNESEVGGVRADVEGVIAETDEVYNGIAVFVEDELLVSLQVKPWLAFKKQKIEERVQKQFDEQYPDLNVLVSTDFKLYWESEKLLEEKDQQKVVDEVQKLKELAKEET</sequence>
<comment type="caution">
    <text evidence="2">The sequence shown here is derived from an EMBL/GenBank/DDBJ whole genome shotgun (WGS) entry which is preliminary data.</text>
</comment>
<accession>A0A3N9UH39</accession>
<feature type="signal peptide" evidence="1">
    <location>
        <begin position="1"/>
        <end position="21"/>
    </location>
</feature>
<feature type="chain" id="PRO_5018304530" description="Sporulation protein" evidence="1">
    <location>
        <begin position="22"/>
        <end position="136"/>
    </location>
</feature>
<dbReference type="RefSeq" id="WP_124763667.1">
    <property type="nucleotide sequence ID" value="NZ_JAFBDY010000003.1"/>
</dbReference>
<keyword evidence="1" id="KW-0732">Signal</keyword>
<evidence type="ECO:0000313" key="2">
    <source>
        <dbReference type="EMBL" id="RQW75365.1"/>
    </source>
</evidence>
<dbReference type="PROSITE" id="PS51257">
    <property type="entry name" value="PROKAR_LIPOPROTEIN"/>
    <property type="match status" value="1"/>
</dbReference>
<dbReference type="OrthoDB" id="2455217at2"/>
<reference evidence="2 3" key="1">
    <citation type="journal article" date="2013" name="J. Microbiol.">
        <title>Lysinibacillus chungkukjangi sp. nov., isolated from Chungkukjang, Korean fermented soybean food.</title>
        <authorList>
            <person name="Kim S.J."/>
            <person name="Jang Y.H."/>
            <person name="Hamada M."/>
            <person name="Ahn J.H."/>
            <person name="Weon H.Y."/>
            <person name="Suzuki K."/>
            <person name="Whang K.S."/>
            <person name="Kwon S.W."/>
        </authorList>
    </citation>
    <scope>NUCLEOTIDE SEQUENCE [LARGE SCALE GENOMIC DNA]</scope>
    <source>
        <strain evidence="2 3">MCCC 1A12701</strain>
    </source>
</reference>
<organism evidence="2 3">
    <name type="scientific">Lysinibacillus composti</name>
    <dbReference type="NCBI Taxonomy" id="720633"/>
    <lineage>
        <taxon>Bacteria</taxon>
        <taxon>Bacillati</taxon>
        <taxon>Bacillota</taxon>
        <taxon>Bacilli</taxon>
        <taxon>Bacillales</taxon>
        <taxon>Bacillaceae</taxon>
        <taxon>Lysinibacillus</taxon>
    </lineage>
</organism>